<dbReference type="GO" id="GO:0061860">
    <property type="term" value="F:DNA clamp unloader activity"/>
    <property type="evidence" value="ECO:0007669"/>
    <property type="project" value="TreeGrafter"/>
</dbReference>
<feature type="non-terminal residue" evidence="3">
    <location>
        <position position="1716"/>
    </location>
</feature>
<keyword evidence="4" id="KW-1185">Reference proteome</keyword>
<feature type="compositionally biased region" description="Polar residues" evidence="1">
    <location>
        <begin position="991"/>
        <end position="1003"/>
    </location>
</feature>
<dbReference type="PANTHER" id="PTHR23389">
    <property type="entry name" value="CHROMOSOME TRANSMISSION FIDELITY FACTOR 18"/>
    <property type="match status" value="1"/>
</dbReference>
<feature type="region of interest" description="Disordered" evidence="1">
    <location>
        <begin position="991"/>
        <end position="1011"/>
    </location>
</feature>
<feature type="region of interest" description="Disordered" evidence="1">
    <location>
        <begin position="1424"/>
        <end position="1454"/>
    </location>
</feature>
<evidence type="ECO:0000313" key="3">
    <source>
        <dbReference type="EMBL" id="CAG5131350.1"/>
    </source>
</evidence>
<feature type="region of interest" description="Disordered" evidence="1">
    <location>
        <begin position="1271"/>
        <end position="1293"/>
    </location>
</feature>
<feature type="region of interest" description="Disordered" evidence="1">
    <location>
        <begin position="908"/>
        <end position="929"/>
    </location>
</feature>
<accession>A0A8S3ZTV0</accession>
<evidence type="ECO:0000313" key="4">
    <source>
        <dbReference type="Proteomes" id="UP000678393"/>
    </source>
</evidence>
<evidence type="ECO:0000259" key="2">
    <source>
        <dbReference type="SMART" id="SM00382"/>
    </source>
</evidence>
<organism evidence="3 4">
    <name type="scientific">Candidula unifasciata</name>
    <dbReference type="NCBI Taxonomy" id="100452"/>
    <lineage>
        <taxon>Eukaryota</taxon>
        <taxon>Metazoa</taxon>
        <taxon>Spiralia</taxon>
        <taxon>Lophotrochozoa</taxon>
        <taxon>Mollusca</taxon>
        <taxon>Gastropoda</taxon>
        <taxon>Heterobranchia</taxon>
        <taxon>Euthyneura</taxon>
        <taxon>Panpulmonata</taxon>
        <taxon>Eupulmonata</taxon>
        <taxon>Stylommatophora</taxon>
        <taxon>Helicina</taxon>
        <taxon>Helicoidea</taxon>
        <taxon>Geomitridae</taxon>
        <taxon>Candidula</taxon>
    </lineage>
</organism>
<dbReference type="InterPro" id="IPR003593">
    <property type="entry name" value="AAA+_ATPase"/>
</dbReference>
<dbReference type="SMART" id="SM00382">
    <property type="entry name" value="AAA"/>
    <property type="match status" value="1"/>
</dbReference>
<dbReference type="InterPro" id="IPR027417">
    <property type="entry name" value="P-loop_NTPase"/>
</dbReference>
<dbReference type="EMBL" id="CAJHNH020004602">
    <property type="protein sequence ID" value="CAG5131350.1"/>
    <property type="molecule type" value="Genomic_DNA"/>
</dbReference>
<dbReference type="Proteomes" id="UP000678393">
    <property type="component" value="Unassembled WGS sequence"/>
</dbReference>
<dbReference type="GO" id="GO:0005524">
    <property type="term" value="F:ATP binding"/>
    <property type="evidence" value="ECO:0007669"/>
    <property type="project" value="InterPro"/>
</dbReference>
<feature type="domain" description="AAA+ ATPase" evidence="2">
    <location>
        <begin position="937"/>
        <end position="1172"/>
    </location>
</feature>
<dbReference type="InterPro" id="IPR003959">
    <property type="entry name" value="ATPase_AAA_core"/>
</dbReference>
<feature type="region of interest" description="Disordered" evidence="1">
    <location>
        <begin position="1466"/>
        <end position="1521"/>
    </location>
</feature>
<dbReference type="Gene3D" id="3.40.50.300">
    <property type="entry name" value="P-loop containing nucleotide triphosphate hydrolases"/>
    <property type="match status" value="1"/>
</dbReference>
<feature type="compositionally biased region" description="Basic residues" evidence="1">
    <location>
        <begin position="908"/>
        <end position="919"/>
    </location>
</feature>
<gene>
    <name evidence="3" type="ORF">CUNI_LOCUS16908</name>
</gene>
<feature type="compositionally biased region" description="Basic and acidic residues" evidence="1">
    <location>
        <begin position="575"/>
        <end position="595"/>
    </location>
</feature>
<feature type="compositionally biased region" description="Polar residues" evidence="1">
    <location>
        <begin position="413"/>
        <end position="423"/>
    </location>
</feature>
<evidence type="ECO:0000256" key="1">
    <source>
        <dbReference type="SAM" id="MobiDB-lite"/>
    </source>
</evidence>
<dbReference type="Pfam" id="PF00004">
    <property type="entry name" value="AAA"/>
    <property type="match status" value="1"/>
</dbReference>
<dbReference type="SUPFAM" id="SSF52540">
    <property type="entry name" value="P-loop containing nucleoside triphosphate hydrolases"/>
    <property type="match status" value="1"/>
</dbReference>
<feature type="compositionally biased region" description="Polar residues" evidence="1">
    <location>
        <begin position="1466"/>
        <end position="1479"/>
    </location>
</feature>
<dbReference type="GO" id="GO:0016887">
    <property type="term" value="F:ATP hydrolysis activity"/>
    <property type="evidence" value="ECO:0007669"/>
    <property type="project" value="InterPro"/>
</dbReference>
<sequence length="1716" mass="189240">MKQSTLFSVFSKNTSLNGTSSRLDLLDCDNEKAKTNADTLPKTSSKHVDKLHAQAESNLRLDASPTDYCAGNTKVNKLLLLDVELDSTDKKKSIKLDIEDKKKNIELSITDKNAKDENINCKRQGKLSLSSVKRSNTLVNVEYISQPESQIKNQIKSTGKFVTVQTSPLNLHSLIKESQPMEYSDAKLPSDAAKEQGVDSIGYADFLAQLVNKNDKKIHQNKEVSASCTGSESDETKKAVSYLEFLGMFKSPPKVEESTVTIDDDDENGELEKCPLPLPVTEQRKEVKCKSITSFFTKIETKPRHINSSDITTVTVIAEVHSLSDSVEHKRTVKSAHNKKLPGKVDRLKEDKCEIEILSSETITDVEDVGKKVQGTKRNSEASSLSLQVAKKLKVEQESVVNKQKVEQESVSHKQTSNKTVTKSKNEIPSDVSMKTVLKMPTTSKNNNCLHGEDSTSAASLNDAKFKPLMPATIPASSTKSSQSTLHFGTSGLLLKKAEGLKIDICTEEDSAGSDGEILAKKPTEKQSLLRAKLENEEEKKLNMRKANGKEECGRATNGDCSEPVPFVERLLQTPKERTDIGKDLAQEKTEETSTPRRSARLAQSVHVFKDADIVEITSDDDDEPKKRGRKGGAAKSSTNGGSPAGNWPVKSSGKLASIFTAVKSKEPVGKVFLAPVDPEQERLRREFLMSGIPDELKRQIATTAATANLVLDYPPLPNISHVQQISAEDYLPVNIKIPKLCVLDDSFHGTVGMWERLGWKKTQNTKGLDRDPFKTFTANPSGEIPRVDLLLQDLQCCDGKFPFRKTYQHLHSKVVSSETAYNKLTPPIVIDVEAIDDDVIVCDASHVSDLQPLKNTSESKASLWSDLHQPESSEHVIGNTKAMKQLREWLQEWKVVLEKQVRKASKISKNTSKNKHKGGWSDDSDFTDSEEEEETLCNSVLITGARGIGKTASVYALAKELNYKVFEVNSSSLRSGKQLLAQLEEATQSHRVAQNKSKSAGISDTPPAGFKRLEVDKGIRPLPKPKQGTTAAFANLFRLTPQAGDKNSKNTGSKLTVSGKESRSSSVKKNKETPILKITEPVNVRLQRKKNIKSQADGNNGVTSGSLNLTSASLILFDEVDVVFEEDKGFLATVQHFMMSTKIPIVLTSTDASFHLQLQARHDHIRLRKPPLVSAASFLSTICLAHGIRISHQSVLNALHYTKGDIRRCLLNLQYWCESGGGVVQIDQDIDWNSVKSTDNVSEKSVTGSLLAKTFRSRIVSTDDSNDSDFISLRPPRKKAKRMTSDDDSSMDTVTSTEISSICLSHSKKIGTVSIKRKEVKSKNIPSRNQMNVITEDASGRESCQLPLVHTGFEESLLGLHGFDMSLDALMDLIKMLDHAVDTFSVITQALNYDVIYHVALHGLPLPTIDHPPAQLTITAPLEPVASEESSGIKPRKRIIQGDWMDSDSSDADSHLVKHIPQDFSNVNEHSPENSPKQADSGLQDELSANSIPKKRLPGKNTVTNGKNKTESKSKDGSNSLTKSVLAEFSRYYDNLSYIDCMETKSSSATSRSQGVHVFPGLSDDETYSRLSHQTLQDQLQCYTGSMNVLAARQFCSSIGESIRNYKQCSGGHEGFRDSSDATSCNGSDRQAGVYASDWPGELSLPLQNISPDLWSMAEKHQNRNLSSESAFKNVIKCLHPLVQSSDPALCLDYLPYLRDICRSEDGRRLAKTQR</sequence>
<dbReference type="PANTHER" id="PTHR23389:SF21">
    <property type="entry name" value="ATPASE FAMILY AAA DOMAIN-CONTAINING PROTEIN 5"/>
    <property type="match status" value="1"/>
</dbReference>
<reference evidence="3" key="1">
    <citation type="submission" date="2021-04" db="EMBL/GenBank/DDBJ databases">
        <authorList>
            <consortium name="Molecular Ecology Group"/>
        </authorList>
    </citation>
    <scope>NUCLEOTIDE SEQUENCE</scope>
</reference>
<feature type="region of interest" description="Disordered" evidence="1">
    <location>
        <begin position="404"/>
        <end position="429"/>
    </location>
</feature>
<name>A0A8S3ZTV0_9EUPU</name>
<proteinExistence type="predicted"/>
<dbReference type="OrthoDB" id="9996895at2759"/>
<feature type="region of interest" description="Disordered" evidence="1">
    <location>
        <begin position="1043"/>
        <end position="1072"/>
    </location>
</feature>
<dbReference type="GO" id="GO:0005634">
    <property type="term" value="C:nucleus"/>
    <property type="evidence" value="ECO:0007669"/>
    <property type="project" value="TreeGrafter"/>
</dbReference>
<protein>
    <recommendedName>
        <fullName evidence="2">AAA+ ATPase domain-containing protein</fullName>
    </recommendedName>
</protein>
<dbReference type="GO" id="GO:0003677">
    <property type="term" value="F:DNA binding"/>
    <property type="evidence" value="ECO:0007669"/>
    <property type="project" value="TreeGrafter"/>
</dbReference>
<comment type="caution">
    <text evidence="3">The sequence shown here is derived from an EMBL/GenBank/DDBJ whole genome shotgun (WGS) entry which is preliminary data.</text>
</comment>
<feature type="region of interest" description="Disordered" evidence="1">
    <location>
        <begin position="571"/>
        <end position="650"/>
    </location>
</feature>